<gene>
    <name evidence="1" type="ORF">DSL92_08245</name>
</gene>
<dbReference type="Pfam" id="PF05936">
    <property type="entry name" value="T6SS_VasE"/>
    <property type="match status" value="1"/>
</dbReference>
<accession>A0A3S0VSE9</accession>
<comment type="caution">
    <text evidence="1">The sequence shown here is derived from an EMBL/GenBank/DDBJ whole genome shotgun (WGS) entry which is preliminary data.</text>
</comment>
<evidence type="ECO:0000313" key="1">
    <source>
        <dbReference type="EMBL" id="RUA22026.1"/>
    </source>
</evidence>
<proteinExistence type="predicted"/>
<dbReference type="InterPro" id="IPR010263">
    <property type="entry name" value="T6SS_TssK"/>
</dbReference>
<dbReference type="EMBL" id="RXHI01000026">
    <property type="protein sequence ID" value="RUA22026.1"/>
    <property type="molecule type" value="Genomic_DNA"/>
</dbReference>
<dbReference type="AlphaFoldDB" id="A0A3S0VSE9"/>
<reference evidence="1" key="1">
    <citation type="submission" date="2018-12" db="EMBL/GenBank/DDBJ databases">
        <authorList>
            <person name="Jadhav K."/>
            <person name="Kushwaha B."/>
            <person name="Jadhav I."/>
        </authorList>
    </citation>
    <scope>NUCLEOTIDE SEQUENCE [LARGE SCALE GENOMIC DNA]</scope>
    <source>
        <strain evidence="1">SBS 10</strain>
    </source>
</reference>
<organism evidence="1">
    <name type="scientific">Billgrantia gudaonensis</name>
    <dbReference type="NCBI Taxonomy" id="376427"/>
    <lineage>
        <taxon>Bacteria</taxon>
        <taxon>Pseudomonadati</taxon>
        <taxon>Pseudomonadota</taxon>
        <taxon>Gammaproteobacteria</taxon>
        <taxon>Oceanospirillales</taxon>
        <taxon>Halomonadaceae</taxon>
        <taxon>Billgrantia</taxon>
    </lineage>
</organism>
<name>A0A3S0VSE9_9GAMM</name>
<sequence length="85" mass="9537">MPTLLNVQAAPVQRFVGRDGRDDARERAPQLASAWPAPVRRRRCHRLHVAAVSSTRAQPRFQHLARLGHLHPERLYADMLGPAAS</sequence>
<protein>
    <submittedName>
        <fullName evidence="1">Uncharacterized protein</fullName>
    </submittedName>
</protein>